<evidence type="ECO:0000256" key="17">
    <source>
        <dbReference type="ARBA" id="ARBA00034523"/>
    </source>
</evidence>
<dbReference type="Proteomes" id="UP000510647">
    <property type="component" value="Chromosome 2"/>
</dbReference>
<sequence>MSRVAQLDSTALDQELHSLFRNELSQNLEIDKNEEEWNLILDTLVFFFGSRFIGKQTRTYGSELSGVTYNCKRRTLYIVAILTNYLGSRISKKVYSEGSFWSRFTTLYHYLNQFYSAIDLINFASFLLSTSPSDSKYLTPIHRLLGASSSTETHNPVSFYHNTVYAGIEFQNRQLLWNAILEFFNATLLNNARWLNGRRQRPTTTLPPTQSPETCARCKELPTNPFKIQCCQANYCYICVIRAMDSNYCDNCNSKTNLRAQPIY</sequence>
<name>A0A7H9HNK7_9SACH</name>
<evidence type="ECO:0000256" key="4">
    <source>
        <dbReference type="ARBA" id="ARBA00022448"/>
    </source>
</evidence>
<evidence type="ECO:0000259" key="18">
    <source>
        <dbReference type="Pfam" id="PF04757"/>
    </source>
</evidence>
<accession>A0A7H9HNK7</accession>
<evidence type="ECO:0000256" key="3">
    <source>
        <dbReference type="ARBA" id="ARBA00008704"/>
    </source>
</evidence>
<comment type="similarity">
    <text evidence="3">Belongs to the pex2/pex10/pex12 family.</text>
</comment>
<keyword evidence="5" id="KW-0808">Transferase</keyword>
<evidence type="ECO:0000256" key="9">
    <source>
        <dbReference type="ARBA" id="ARBA00022786"/>
    </source>
</evidence>
<evidence type="ECO:0000256" key="1">
    <source>
        <dbReference type="ARBA" id="ARBA00004585"/>
    </source>
</evidence>
<evidence type="ECO:0000256" key="6">
    <source>
        <dbReference type="ARBA" id="ARBA00022692"/>
    </source>
</evidence>
<organism evidence="19 20">
    <name type="scientific">Torulaspora globosa</name>
    <dbReference type="NCBI Taxonomy" id="48254"/>
    <lineage>
        <taxon>Eukaryota</taxon>
        <taxon>Fungi</taxon>
        <taxon>Dikarya</taxon>
        <taxon>Ascomycota</taxon>
        <taxon>Saccharomycotina</taxon>
        <taxon>Saccharomycetes</taxon>
        <taxon>Saccharomycetales</taxon>
        <taxon>Saccharomycetaceae</taxon>
        <taxon>Torulaspora</taxon>
    </lineage>
</organism>
<evidence type="ECO:0000256" key="7">
    <source>
        <dbReference type="ARBA" id="ARBA00022723"/>
    </source>
</evidence>
<evidence type="ECO:0000256" key="8">
    <source>
        <dbReference type="ARBA" id="ARBA00022771"/>
    </source>
</evidence>
<dbReference type="GO" id="GO:0061630">
    <property type="term" value="F:ubiquitin protein ligase activity"/>
    <property type="evidence" value="ECO:0007669"/>
    <property type="project" value="UniProtKB-EC"/>
</dbReference>
<evidence type="ECO:0000256" key="10">
    <source>
        <dbReference type="ARBA" id="ARBA00022833"/>
    </source>
</evidence>
<proteinExistence type="inferred from homology"/>
<dbReference type="GO" id="GO:0005778">
    <property type="term" value="C:peroxisomal membrane"/>
    <property type="evidence" value="ECO:0007669"/>
    <property type="project" value="UniProtKB-SubCell"/>
</dbReference>
<reference evidence="19 20" key="1">
    <citation type="submission" date="2020-06" db="EMBL/GenBank/DDBJ databases">
        <title>The yeast mating-type switching endonuclease HO is a domesticated member of an unorthodox homing genetic element family.</title>
        <authorList>
            <person name="Coughlan A.Y."/>
            <person name="Lombardi L."/>
            <person name="Braun-Galleani S."/>
            <person name="Martos A.R."/>
            <person name="Galeote V."/>
            <person name="Bigey F."/>
            <person name="Dequin S."/>
            <person name="Byrne K.P."/>
            <person name="Wolfe K.H."/>
        </authorList>
    </citation>
    <scope>NUCLEOTIDE SEQUENCE [LARGE SCALE GENOMIC DNA]</scope>
    <source>
        <strain evidence="19 20">CBS2947</strain>
    </source>
</reference>
<evidence type="ECO:0000313" key="19">
    <source>
        <dbReference type="EMBL" id="QLQ78791.1"/>
    </source>
</evidence>
<evidence type="ECO:0000256" key="13">
    <source>
        <dbReference type="ARBA" id="ARBA00023136"/>
    </source>
</evidence>
<keyword evidence="8" id="KW-0863">Zinc-finger</keyword>
<keyword evidence="10" id="KW-0862">Zinc</keyword>
<gene>
    <name evidence="19" type="ORF">HG537_0B01390</name>
</gene>
<dbReference type="GO" id="GO:0016562">
    <property type="term" value="P:protein import into peroxisome matrix, receptor recycling"/>
    <property type="evidence" value="ECO:0007669"/>
    <property type="project" value="UniProtKB-ARBA"/>
</dbReference>
<keyword evidence="13" id="KW-0472">Membrane</keyword>
<comment type="subcellular location">
    <subcellularLocation>
        <location evidence="1">Peroxisome membrane</location>
        <topology evidence="1">Multi-pass membrane protein</topology>
    </subcellularLocation>
</comment>
<evidence type="ECO:0000256" key="5">
    <source>
        <dbReference type="ARBA" id="ARBA00022679"/>
    </source>
</evidence>
<dbReference type="PANTHER" id="PTHR48178:SF1">
    <property type="entry name" value="PEROXISOME BIOGENESIS FACTOR 2"/>
    <property type="match status" value="1"/>
</dbReference>
<dbReference type="OrthoDB" id="1701437at2759"/>
<dbReference type="EMBL" id="CP059268">
    <property type="protein sequence ID" value="QLQ78791.1"/>
    <property type="molecule type" value="Genomic_DNA"/>
</dbReference>
<keyword evidence="6" id="KW-0812">Transmembrane</keyword>
<evidence type="ECO:0000256" key="16">
    <source>
        <dbReference type="ARBA" id="ARBA00034438"/>
    </source>
</evidence>
<keyword evidence="14" id="KW-0576">Peroxisome</keyword>
<keyword evidence="9" id="KW-0833">Ubl conjugation pathway</keyword>
<feature type="domain" description="Pex N-terminal" evidence="18">
    <location>
        <begin position="13"/>
        <end position="189"/>
    </location>
</feature>
<dbReference type="AlphaFoldDB" id="A0A7H9HNK7"/>
<dbReference type="GO" id="GO:0008270">
    <property type="term" value="F:zinc ion binding"/>
    <property type="evidence" value="ECO:0007669"/>
    <property type="project" value="UniProtKB-KW"/>
</dbReference>
<evidence type="ECO:0000313" key="20">
    <source>
        <dbReference type="Proteomes" id="UP000510647"/>
    </source>
</evidence>
<comment type="catalytic activity">
    <reaction evidence="16">
        <text>[E2 ubiquitin-conjugating enzyme]-S-ubiquitinyl-L-cysteine + [acceptor protein]-L-cysteine = [E2 ubiquitin-conjugating enzyme]-L-cysteine + [acceptor protein]-S-ubiquitinyl-L-cysteine.</text>
        <dbReference type="EC" id="2.3.2.36"/>
    </reaction>
</comment>
<keyword evidence="11" id="KW-0653">Protein transport</keyword>
<evidence type="ECO:0000256" key="12">
    <source>
        <dbReference type="ARBA" id="ARBA00022989"/>
    </source>
</evidence>
<dbReference type="Pfam" id="PF04757">
    <property type="entry name" value="Pex2_Pex12"/>
    <property type="match status" value="1"/>
</dbReference>
<dbReference type="PANTHER" id="PTHR48178">
    <property type="entry name" value="PEROXISOME BIOGENESIS FACTOR 2"/>
    <property type="match status" value="1"/>
</dbReference>
<keyword evidence="4" id="KW-0813">Transport</keyword>
<dbReference type="GO" id="GO:0016567">
    <property type="term" value="P:protein ubiquitination"/>
    <property type="evidence" value="ECO:0007669"/>
    <property type="project" value="UniProtKB-ARBA"/>
</dbReference>
<keyword evidence="20" id="KW-1185">Reference proteome</keyword>
<protein>
    <recommendedName>
        <fullName evidence="17">RING-type E3 ubiquitin transferase (cysteine targeting)</fullName>
        <ecNumber evidence="17">2.3.2.36</ecNumber>
    </recommendedName>
    <alternativeName>
        <fullName evidence="15">Peroxin-2</fullName>
    </alternativeName>
</protein>
<keyword evidence="7" id="KW-0479">Metal-binding</keyword>
<dbReference type="EC" id="2.3.2.36" evidence="17"/>
<dbReference type="InterPro" id="IPR006845">
    <property type="entry name" value="Pex_N"/>
</dbReference>
<evidence type="ECO:0000256" key="2">
    <source>
        <dbReference type="ARBA" id="ARBA00004906"/>
    </source>
</evidence>
<evidence type="ECO:0000256" key="14">
    <source>
        <dbReference type="ARBA" id="ARBA00023140"/>
    </source>
</evidence>
<dbReference type="InterPro" id="IPR025654">
    <property type="entry name" value="PEX2/10"/>
</dbReference>
<evidence type="ECO:0000256" key="11">
    <source>
        <dbReference type="ARBA" id="ARBA00022927"/>
    </source>
</evidence>
<comment type="pathway">
    <text evidence="2">Protein modification; protein ubiquitination.</text>
</comment>
<keyword evidence="12" id="KW-1133">Transmembrane helix</keyword>
<evidence type="ECO:0000256" key="15">
    <source>
        <dbReference type="ARBA" id="ARBA00032511"/>
    </source>
</evidence>